<dbReference type="GO" id="GO:0003735">
    <property type="term" value="F:structural constituent of ribosome"/>
    <property type="evidence" value="ECO:0007669"/>
    <property type="project" value="InterPro"/>
</dbReference>
<evidence type="ECO:0000256" key="1">
    <source>
        <dbReference type="ARBA" id="ARBA00006700"/>
    </source>
</evidence>
<reference evidence="7 8" key="1">
    <citation type="journal article" date="2013" name="Curr. Biol.">
        <title>The Genome of the Foraminiferan Reticulomyxa filosa.</title>
        <authorList>
            <person name="Glockner G."/>
            <person name="Hulsmann N."/>
            <person name="Schleicher M."/>
            <person name="Noegel A.A."/>
            <person name="Eichinger L."/>
            <person name="Gallinger C."/>
            <person name="Pawlowski J."/>
            <person name="Sierra R."/>
            <person name="Euteneuer U."/>
            <person name="Pillet L."/>
            <person name="Moustafa A."/>
            <person name="Platzer M."/>
            <person name="Groth M."/>
            <person name="Szafranski K."/>
            <person name="Schliwa M."/>
        </authorList>
    </citation>
    <scope>NUCLEOTIDE SEQUENCE [LARGE SCALE GENOMIC DNA]</scope>
</reference>
<gene>
    <name evidence="7" type="ORF">RFI_06487</name>
</gene>
<dbReference type="InterPro" id="IPR012678">
    <property type="entry name" value="Ribosomal_uL23/eL15/eS24_sf"/>
</dbReference>
<evidence type="ECO:0000313" key="7">
    <source>
        <dbReference type="EMBL" id="ETO30631.1"/>
    </source>
</evidence>
<dbReference type="GO" id="GO:1990904">
    <property type="term" value="C:ribonucleoprotein complex"/>
    <property type="evidence" value="ECO:0007669"/>
    <property type="project" value="UniProtKB-KW"/>
</dbReference>
<keyword evidence="3" id="KW-0694">RNA-binding</keyword>
<dbReference type="InterPro" id="IPR012677">
    <property type="entry name" value="Nucleotide-bd_a/b_plait_sf"/>
</dbReference>
<evidence type="ECO:0000256" key="4">
    <source>
        <dbReference type="ARBA" id="ARBA00022980"/>
    </source>
</evidence>
<dbReference type="InterPro" id="IPR001014">
    <property type="entry name" value="Ribosomal_uL23_CS"/>
</dbReference>
<dbReference type="NCBIfam" id="NF011118">
    <property type="entry name" value="PRK14548.1"/>
    <property type="match status" value="1"/>
</dbReference>
<evidence type="ECO:0000256" key="5">
    <source>
        <dbReference type="ARBA" id="ARBA00023274"/>
    </source>
</evidence>
<dbReference type="EMBL" id="ASPP01005387">
    <property type="protein sequence ID" value="ETO30631.1"/>
    <property type="molecule type" value="Genomic_DNA"/>
</dbReference>
<dbReference type="NCBIfam" id="TIGR03636">
    <property type="entry name" value="uL23_arch"/>
    <property type="match status" value="1"/>
</dbReference>
<dbReference type="Gene3D" id="3.30.70.330">
    <property type="match status" value="1"/>
</dbReference>
<evidence type="ECO:0000256" key="6">
    <source>
        <dbReference type="RuleBase" id="RU003934"/>
    </source>
</evidence>
<evidence type="ECO:0000256" key="3">
    <source>
        <dbReference type="ARBA" id="ARBA00022884"/>
    </source>
</evidence>
<comment type="caution">
    <text evidence="7">The sequence shown here is derived from an EMBL/GenBank/DDBJ whole genome shotgun (WGS) entry which is preliminary data.</text>
</comment>
<keyword evidence="5 6" id="KW-0687">Ribonucleoprotein</keyword>
<keyword evidence="2" id="KW-0699">rRNA-binding</keyword>
<keyword evidence="4 6" id="KW-0689">Ribosomal protein</keyword>
<dbReference type="Pfam" id="PF00276">
    <property type="entry name" value="Ribosomal_L23"/>
    <property type="match status" value="1"/>
</dbReference>
<dbReference type="PANTHER" id="PTHR11620">
    <property type="entry name" value="60S RIBOSOMAL PROTEIN L23A"/>
    <property type="match status" value="1"/>
</dbReference>
<dbReference type="FunFam" id="3.30.70.330:FF:000532">
    <property type="entry name" value="50S ribosomal protein L23"/>
    <property type="match status" value="1"/>
</dbReference>
<sequence>MDKYRIVRHPLTTEHAMKKIEDHNTLVFVCDNRASKPQIKKAVKQLYNVDCIKVNTLIRTDGLKKAYVKLKSEDDALEVANAIGII</sequence>
<evidence type="ECO:0008006" key="9">
    <source>
        <dbReference type="Google" id="ProtNLM"/>
    </source>
</evidence>
<dbReference type="InterPro" id="IPR013025">
    <property type="entry name" value="Ribosomal_uL23-like"/>
</dbReference>
<name>X6NX90_RETFI</name>
<dbReference type="InterPro" id="IPR019985">
    <property type="entry name" value="Ribosomal_uL23"/>
</dbReference>
<accession>X6NX90</accession>
<dbReference type="SUPFAM" id="SSF54189">
    <property type="entry name" value="Ribosomal proteins S24e, L23 and L15e"/>
    <property type="match status" value="1"/>
</dbReference>
<organism evidence="7 8">
    <name type="scientific">Reticulomyxa filosa</name>
    <dbReference type="NCBI Taxonomy" id="46433"/>
    <lineage>
        <taxon>Eukaryota</taxon>
        <taxon>Sar</taxon>
        <taxon>Rhizaria</taxon>
        <taxon>Retaria</taxon>
        <taxon>Foraminifera</taxon>
        <taxon>Monothalamids</taxon>
        <taxon>Reticulomyxidae</taxon>
        <taxon>Reticulomyxa</taxon>
    </lineage>
</organism>
<evidence type="ECO:0000313" key="8">
    <source>
        <dbReference type="Proteomes" id="UP000023152"/>
    </source>
</evidence>
<dbReference type="GO" id="GO:0006412">
    <property type="term" value="P:translation"/>
    <property type="evidence" value="ECO:0007669"/>
    <property type="project" value="InterPro"/>
</dbReference>
<dbReference type="AlphaFoldDB" id="X6NX90"/>
<dbReference type="HAMAP" id="MF_01369_A">
    <property type="entry name" value="Ribosomal_uL23_A"/>
    <property type="match status" value="1"/>
</dbReference>
<comment type="similarity">
    <text evidence="1 6">Belongs to the universal ribosomal protein uL23 family.</text>
</comment>
<evidence type="ECO:0000256" key="2">
    <source>
        <dbReference type="ARBA" id="ARBA00022730"/>
    </source>
</evidence>
<dbReference type="OMA" id="FDVIKMP"/>
<dbReference type="GO" id="GO:0005840">
    <property type="term" value="C:ribosome"/>
    <property type="evidence" value="ECO:0007669"/>
    <property type="project" value="UniProtKB-KW"/>
</dbReference>
<dbReference type="PROSITE" id="PS00050">
    <property type="entry name" value="RIBOSOMAL_L23"/>
    <property type="match status" value="1"/>
</dbReference>
<dbReference type="GO" id="GO:0019843">
    <property type="term" value="F:rRNA binding"/>
    <property type="evidence" value="ECO:0007669"/>
    <property type="project" value="UniProtKB-KW"/>
</dbReference>
<dbReference type="Proteomes" id="UP000023152">
    <property type="component" value="Unassembled WGS sequence"/>
</dbReference>
<protein>
    <recommendedName>
        <fullName evidence="9">50S ribosomal protein L23</fullName>
    </recommendedName>
</protein>
<dbReference type="OrthoDB" id="1267328at2759"/>
<keyword evidence="8" id="KW-1185">Reference proteome</keyword>
<proteinExistence type="inferred from homology"/>